<dbReference type="EMBL" id="BSUN01000001">
    <property type="protein sequence ID" value="GMA37635.1"/>
    <property type="molecule type" value="Genomic_DNA"/>
</dbReference>
<feature type="region of interest" description="Disordered" evidence="10">
    <location>
        <begin position="25"/>
        <end position="47"/>
    </location>
</feature>
<keyword evidence="3 9" id="KW-0813">Transport</keyword>
<keyword evidence="7 9" id="KW-0811">Translocation</keyword>
<evidence type="ECO:0000256" key="9">
    <source>
        <dbReference type="HAMAP-Rule" id="MF_00902"/>
    </source>
</evidence>
<evidence type="ECO:0000256" key="4">
    <source>
        <dbReference type="ARBA" id="ARBA00022692"/>
    </source>
</evidence>
<dbReference type="Pfam" id="PF00902">
    <property type="entry name" value="TatC"/>
    <property type="match status" value="1"/>
</dbReference>
<comment type="similarity">
    <text evidence="9">Belongs to the TatC family.</text>
</comment>
<keyword evidence="8 9" id="KW-0472">Membrane</keyword>
<dbReference type="Pfam" id="PF02416">
    <property type="entry name" value="TatA_B_E"/>
    <property type="match status" value="1"/>
</dbReference>
<feature type="transmembrane region" description="Helical" evidence="9">
    <location>
        <begin position="283"/>
        <end position="299"/>
    </location>
</feature>
<dbReference type="RefSeq" id="WP_284329205.1">
    <property type="nucleotide sequence ID" value="NZ_BSUN01000001.1"/>
</dbReference>
<keyword evidence="6 9" id="KW-1133">Transmembrane helix</keyword>
<dbReference type="PANTHER" id="PTHR30371">
    <property type="entry name" value="SEC-INDEPENDENT PROTEIN TRANSLOCASE PROTEIN TATC"/>
    <property type="match status" value="1"/>
</dbReference>
<evidence type="ECO:0000256" key="3">
    <source>
        <dbReference type="ARBA" id="ARBA00022448"/>
    </source>
</evidence>
<evidence type="ECO:0000256" key="5">
    <source>
        <dbReference type="ARBA" id="ARBA00022927"/>
    </source>
</evidence>
<organism evidence="11 12">
    <name type="scientific">Demequina litorisediminis</name>
    <dbReference type="NCBI Taxonomy" id="1849022"/>
    <lineage>
        <taxon>Bacteria</taxon>
        <taxon>Bacillati</taxon>
        <taxon>Actinomycetota</taxon>
        <taxon>Actinomycetes</taxon>
        <taxon>Micrococcales</taxon>
        <taxon>Demequinaceae</taxon>
        <taxon>Demequina</taxon>
    </lineage>
</organism>
<gene>
    <name evidence="9" type="primary">tatC</name>
    <name evidence="11" type="ORF">GCM10025876_38390</name>
</gene>
<evidence type="ECO:0000256" key="2">
    <source>
        <dbReference type="ARBA" id="ARBA00004167"/>
    </source>
</evidence>
<proteinExistence type="inferred from homology"/>
<dbReference type="PRINTS" id="PR01840">
    <property type="entry name" value="TATCFAMILY"/>
</dbReference>
<feature type="transmembrane region" description="Helical" evidence="9">
    <location>
        <begin position="6"/>
        <end position="22"/>
    </location>
</feature>
<feature type="transmembrane region" description="Helical" evidence="9">
    <location>
        <begin position="166"/>
        <end position="188"/>
    </location>
</feature>
<keyword evidence="12" id="KW-1185">Reference proteome</keyword>
<comment type="subunit">
    <text evidence="9">The Tat system comprises two distinct complexes: a TatABC complex, containing multiple copies of TatA, TatB and TatC subunits, and a separate TatA complex, containing only TatA subunits. Substrates initially bind to the TatABC complex, which probably triggers association of the separate TatA complex to form the active translocon.</text>
</comment>
<feature type="transmembrane region" description="Helical" evidence="9">
    <location>
        <begin position="305"/>
        <end position="327"/>
    </location>
</feature>
<protein>
    <recommendedName>
        <fullName evidence="9">Sec-independent protein translocase protein TatC</fullName>
    </recommendedName>
</protein>
<evidence type="ECO:0000256" key="7">
    <source>
        <dbReference type="ARBA" id="ARBA00023010"/>
    </source>
</evidence>
<name>A0ABQ6IK03_9MICO</name>
<dbReference type="InterPro" id="IPR002033">
    <property type="entry name" value="TatC"/>
</dbReference>
<feature type="transmembrane region" description="Helical" evidence="9">
    <location>
        <begin position="252"/>
        <end position="271"/>
    </location>
</feature>
<feature type="compositionally biased region" description="Basic and acidic residues" evidence="10">
    <location>
        <begin position="36"/>
        <end position="47"/>
    </location>
</feature>
<keyword evidence="4 9" id="KW-0812">Transmembrane</keyword>
<feature type="transmembrane region" description="Helical" evidence="9">
    <location>
        <begin position="200"/>
        <end position="221"/>
    </location>
</feature>
<evidence type="ECO:0000256" key="6">
    <source>
        <dbReference type="ARBA" id="ARBA00022989"/>
    </source>
</evidence>
<evidence type="ECO:0000256" key="10">
    <source>
        <dbReference type="SAM" id="MobiDB-lite"/>
    </source>
</evidence>
<dbReference type="Gene3D" id="1.20.5.3310">
    <property type="match status" value="1"/>
</dbReference>
<comment type="function">
    <text evidence="9">Part of the twin-arginine translocation (Tat) system that transports large folded proteins containing a characteristic twin-arginine motif in their signal peptide across membranes. Together with TatB, TatC is part of a receptor directly interacting with Tat signal peptides.</text>
</comment>
<evidence type="ECO:0000313" key="11">
    <source>
        <dbReference type="EMBL" id="GMA37635.1"/>
    </source>
</evidence>
<sequence length="338" mass="37253">MGAREWIIILVIVVLLFGAPKAPGAGTQHRQVAQHPEGRDEQPAFRQGREARDCAAFPGAGTLDARRGRVDGRAFPLTTRHVASSRPRRANPDARQPLGAHLREFRNRLILAIAGIAVGAVAGWFLYEPVFEALQRPILEAAAEQDALVTVNFAGLVTALDMQIKVALFVGVVISSPWWLYQLWAFVAPGLKKREKWYTVGFLGTAIPLFVGGLALAAWVYPRAVVILTGFTPEGGSNVLDAQMLMTFTMRLFLAFGVAFIFPVLMVFLTWAGIVRTATWLRAWRWAVLIIFIAAAVLTPTPDVFTMLTMAFPMVALYFAGIGVGWLRERKRPSLEDL</sequence>
<accession>A0ABQ6IK03</accession>
<evidence type="ECO:0000313" key="12">
    <source>
        <dbReference type="Proteomes" id="UP001157125"/>
    </source>
</evidence>
<comment type="caution">
    <text evidence="11">The sequence shown here is derived from an EMBL/GenBank/DDBJ whole genome shotgun (WGS) entry which is preliminary data.</text>
</comment>
<dbReference type="NCBIfam" id="TIGR00945">
    <property type="entry name" value="tatC"/>
    <property type="match status" value="1"/>
</dbReference>
<reference evidence="12" key="1">
    <citation type="journal article" date="2019" name="Int. J. Syst. Evol. Microbiol.">
        <title>The Global Catalogue of Microorganisms (GCM) 10K type strain sequencing project: providing services to taxonomists for standard genome sequencing and annotation.</title>
        <authorList>
            <consortium name="The Broad Institute Genomics Platform"/>
            <consortium name="The Broad Institute Genome Sequencing Center for Infectious Disease"/>
            <person name="Wu L."/>
            <person name="Ma J."/>
        </authorList>
    </citation>
    <scope>NUCLEOTIDE SEQUENCE [LARGE SCALE GENOMIC DNA]</scope>
    <source>
        <strain evidence="12">NBRC 112299</strain>
    </source>
</reference>
<feature type="transmembrane region" description="Helical" evidence="9">
    <location>
        <begin position="109"/>
        <end position="127"/>
    </location>
</feature>
<dbReference type="PANTHER" id="PTHR30371:SF0">
    <property type="entry name" value="SEC-INDEPENDENT PROTEIN TRANSLOCASE PROTEIN TATC, CHLOROPLASTIC-RELATED"/>
    <property type="match status" value="1"/>
</dbReference>
<evidence type="ECO:0000256" key="8">
    <source>
        <dbReference type="ARBA" id="ARBA00023136"/>
    </source>
</evidence>
<dbReference type="InterPro" id="IPR003369">
    <property type="entry name" value="TatA/B/E"/>
</dbReference>
<keyword evidence="9" id="KW-1003">Cell membrane</keyword>
<dbReference type="HAMAP" id="MF_00902">
    <property type="entry name" value="TatC"/>
    <property type="match status" value="1"/>
</dbReference>
<evidence type="ECO:0000256" key="1">
    <source>
        <dbReference type="ARBA" id="ARBA00004141"/>
    </source>
</evidence>
<keyword evidence="5 9" id="KW-0653">Protein transport</keyword>
<comment type="subcellular location">
    <subcellularLocation>
        <location evidence="9">Cell membrane</location>
        <topology evidence="9">Multi-pass membrane protein</topology>
    </subcellularLocation>
    <subcellularLocation>
        <location evidence="1">Membrane</location>
        <topology evidence="1">Multi-pass membrane protein</topology>
    </subcellularLocation>
    <subcellularLocation>
        <location evidence="2">Membrane</location>
        <topology evidence="2">Single-pass membrane protein</topology>
    </subcellularLocation>
</comment>
<dbReference type="Proteomes" id="UP001157125">
    <property type="component" value="Unassembled WGS sequence"/>
</dbReference>